<keyword evidence="2" id="KW-1185">Reference proteome</keyword>
<organism evidence="1 2">
    <name type="scientific">Dendrolimus kikuchii</name>
    <dbReference type="NCBI Taxonomy" id="765133"/>
    <lineage>
        <taxon>Eukaryota</taxon>
        <taxon>Metazoa</taxon>
        <taxon>Ecdysozoa</taxon>
        <taxon>Arthropoda</taxon>
        <taxon>Hexapoda</taxon>
        <taxon>Insecta</taxon>
        <taxon>Pterygota</taxon>
        <taxon>Neoptera</taxon>
        <taxon>Endopterygota</taxon>
        <taxon>Lepidoptera</taxon>
        <taxon>Glossata</taxon>
        <taxon>Ditrysia</taxon>
        <taxon>Bombycoidea</taxon>
        <taxon>Lasiocampidae</taxon>
        <taxon>Dendrolimus</taxon>
    </lineage>
</organism>
<sequence>MQDHKEAATVIDKGVYIIHSAEELKTPSDFSLHFTSNKNIIETPVKVRKTGFAGAVPLVVHFTSLLILGLLVWGLLWVSWGDNWSLDGKWFRLTIVAVIAWSSGQVLQGLTTLPPLIAALLTGILARHLNYLDMREFTHIDGFLRKIYPVVILGKGSLAWDVKFMRKNWKQVSALGVLPWTMEVVTLAVCMNLFLDYPWTWGVLLGSIYASVSCPVIMPSVLRIGSDSNRSYNWPQLVCTAGGTDTALSVGVYGIVYSFIFSNVNDTYRFTKVALTLFVGVALGVSWGSLAKFMPHSQDYYVTELRVMFVLVGGLFANFVTLHFGWGGVAGVAVLACNATAAMHWARDGWKLNNNAASTAYRVIWAACEPALFAYTGTYFEVNNSMSKLMLIGFGILLICLTVRLTVAALMCWDMTIKEKLFICCAWSAKSIVEAVLCPLALNTLISQGRQNDKEMEYAEHLMRLTVQAILITTPISFLLTHHLGPILLKRKSKDNENDSRS</sequence>
<proteinExistence type="predicted"/>
<dbReference type="EMBL" id="CM034390">
    <property type="protein sequence ID" value="KAJ0181767.1"/>
    <property type="molecule type" value="Genomic_DNA"/>
</dbReference>
<evidence type="ECO:0000313" key="1">
    <source>
        <dbReference type="EMBL" id="KAJ0181767.1"/>
    </source>
</evidence>
<evidence type="ECO:0000313" key="2">
    <source>
        <dbReference type="Proteomes" id="UP000824533"/>
    </source>
</evidence>
<reference evidence="1 2" key="1">
    <citation type="journal article" date="2021" name="Front. Genet.">
        <title>Chromosome-Level Genome Assembly Reveals Significant Gene Expansion in the Toll and IMD Signaling Pathways of Dendrolimus kikuchii.</title>
        <authorList>
            <person name="Zhou J."/>
            <person name="Wu P."/>
            <person name="Xiong Z."/>
            <person name="Liu N."/>
            <person name="Zhao N."/>
            <person name="Ji M."/>
            <person name="Qiu Y."/>
            <person name="Yang B."/>
        </authorList>
    </citation>
    <scope>NUCLEOTIDE SEQUENCE [LARGE SCALE GENOMIC DNA]</scope>
    <source>
        <strain evidence="1">Ann1</strain>
    </source>
</reference>
<name>A0ACC1DDV0_9NEOP</name>
<dbReference type="Proteomes" id="UP000824533">
    <property type="component" value="Linkage Group LG04"/>
</dbReference>
<accession>A0ACC1DDV0</accession>
<gene>
    <name evidence="1" type="ORF">K1T71_002489</name>
</gene>
<comment type="caution">
    <text evidence="1">The sequence shown here is derived from an EMBL/GenBank/DDBJ whole genome shotgun (WGS) entry which is preliminary data.</text>
</comment>
<protein>
    <submittedName>
        <fullName evidence="1">Uncharacterized protein</fullName>
    </submittedName>
</protein>